<organism evidence="4 5">
    <name type="scientific">Saccharopolyspora oryzae</name>
    <dbReference type="NCBI Taxonomy" id="2997343"/>
    <lineage>
        <taxon>Bacteria</taxon>
        <taxon>Bacillati</taxon>
        <taxon>Actinomycetota</taxon>
        <taxon>Actinomycetes</taxon>
        <taxon>Pseudonocardiales</taxon>
        <taxon>Pseudonocardiaceae</taxon>
        <taxon>Saccharopolyspora</taxon>
    </lineage>
</organism>
<dbReference type="PANTHER" id="PTHR43681">
    <property type="entry name" value="TRANSMEMBRANE GTPASE FZO"/>
    <property type="match status" value="1"/>
</dbReference>
<keyword evidence="2" id="KW-0812">Transmembrane</keyword>
<dbReference type="EMBL" id="JAQGLA010000005">
    <property type="protein sequence ID" value="MDA3624896.1"/>
    <property type="molecule type" value="Genomic_DNA"/>
</dbReference>
<dbReference type="Gene3D" id="3.40.50.300">
    <property type="entry name" value="P-loop containing nucleotide triphosphate hydrolases"/>
    <property type="match status" value="1"/>
</dbReference>
<name>A0ABT4UT46_9PSEU</name>
<protein>
    <submittedName>
        <fullName evidence="4">Dynamin family protein</fullName>
    </submittedName>
</protein>
<keyword evidence="2" id="KW-0472">Membrane</keyword>
<keyword evidence="2" id="KW-1133">Transmembrane helix</keyword>
<keyword evidence="1" id="KW-0175">Coiled coil</keyword>
<comment type="caution">
    <text evidence="4">The sequence shown here is derived from an EMBL/GenBank/DDBJ whole genome shotgun (WGS) entry which is preliminary data.</text>
</comment>
<reference evidence="4 5" key="1">
    <citation type="submission" date="2022-11" db="EMBL/GenBank/DDBJ databases">
        <title>Draft genome sequence of Saccharopolyspora sp. WRP15-2 isolated from rhizosphere soils of wild rice in Thailand.</title>
        <authorList>
            <person name="Duangmal K."/>
            <person name="Kammanee S."/>
            <person name="Muangham S."/>
        </authorList>
    </citation>
    <scope>NUCLEOTIDE SEQUENCE [LARGE SCALE GENOMIC DNA]</scope>
    <source>
        <strain evidence="4 5">WRP15-2</strain>
    </source>
</reference>
<evidence type="ECO:0000256" key="2">
    <source>
        <dbReference type="SAM" id="Phobius"/>
    </source>
</evidence>
<feature type="coiled-coil region" evidence="1">
    <location>
        <begin position="547"/>
        <end position="599"/>
    </location>
</feature>
<feature type="domain" description="Dynamin N-terminal" evidence="3">
    <location>
        <begin position="43"/>
        <end position="192"/>
    </location>
</feature>
<feature type="transmembrane region" description="Helical" evidence="2">
    <location>
        <begin position="462"/>
        <end position="491"/>
    </location>
</feature>
<sequence length="604" mass="67528">MIETALVELIDRATAECAEQQRADLHNRLRQIRTRVLDPTQLVLVVGESKQGKSALVNAMVNAPVCASGDDVTTTVPTLVRYADEPTALLIEHEPRQGPAALDRMPVPIEQVREHLDRALESGRPVTRGEVGIPRAVLKNGLALMDTPGVGSVSSSLTATTLAVVAEADALLMVSDATQELTTNELSFLKQATALCPNVALVMPKIDRTPHWRKVLEVNRRHLENAGISAKLFPVSSNIRMRAMQAKNSTLNAESGFPPLVEYLQTELAGKHEQFTRRLVAHNVSEALTQVNDSLKAELAAQNPRTAAETLVELETAQRRAEDLRRVSNRWQKALNDGISELYADIEFDFRERSWAVMHEANEIFETADPLVVWDEFRAWLADRLTDAIVETFQWLEERRAQLAEIVAEEMRAEHDANAPELDRIKPPDPLDEVPEVKLPARSEYKKSDQLLTGLRGSYGGVLMFGMMTSLGLGLGLFNVVSISAGVLLGVKSLDEEKDSRLRRRQAEVKTSVQRHVEQVIFHVNREAKTAIRTVHRGLHSHYMQITEDAQAEVSRAIQEIKRSAERSAVDRDQRAREIRQKLEEITSLRRQVTMLTQKRITAA</sequence>
<evidence type="ECO:0000313" key="4">
    <source>
        <dbReference type="EMBL" id="MDA3624896.1"/>
    </source>
</evidence>
<feature type="coiled-coil region" evidence="1">
    <location>
        <begin position="307"/>
        <end position="334"/>
    </location>
</feature>
<dbReference type="SUPFAM" id="SSF52540">
    <property type="entry name" value="P-loop containing nucleoside triphosphate hydrolases"/>
    <property type="match status" value="1"/>
</dbReference>
<evidence type="ECO:0000259" key="3">
    <source>
        <dbReference type="Pfam" id="PF00350"/>
    </source>
</evidence>
<evidence type="ECO:0000313" key="5">
    <source>
        <dbReference type="Proteomes" id="UP001210380"/>
    </source>
</evidence>
<dbReference type="RefSeq" id="WP_270947466.1">
    <property type="nucleotide sequence ID" value="NZ_JAQGLA010000005.1"/>
</dbReference>
<accession>A0ABT4UT46</accession>
<dbReference type="InterPro" id="IPR027417">
    <property type="entry name" value="P-loop_NTPase"/>
</dbReference>
<dbReference type="InterPro" id="IPR045063">
    <property type="entry name" value="Dynamin_N"/>
</dbReference>
<dbReference type="PANTHER" id="PTHR43681:SF1">
    <property type="entry name" value="SARCALUMENIN"/>
    <property type="match status" value="1"/>
</dbReference>
<dbReference type="InterPro" id="IPR051943">
    <property type="entry name" value="TRAFAC_Dynamin-like_GTPase"/>
</dbReference>
<dbReference type="Pfam" id="PF00350">
    <property type="entry name" value="Dynamin_N"/>
    <property type="match status" value="1"/>
</dbReference>
<proteinExistence type="predicted"/>
<keyword evidence="5" id="KW-1185">Reference proteome</keyword>
<gene>
    <name evidence="4" type="ORF">OU415_05570</name>
</gene>
<dbReference type="Proteomes" id="UP001210380">
    <property type="component" value="Unassembled WGS sequence"/>
</dbReference>
<evidence type="ECO:0000256" key="1">
    <source>
        <dbReference type="SAM" id="Coils"/>
    </source>
</evidence>